<dbReference type="GO" id="GO:0032259">
    <property type="term" value="P:methylation"/>
    <property type="evidence" value="ECO:0007669"/>
    <property type="project" value="UniProtKB-KW"/>
</dbReference>
<dbReference type="SUPFAM" id="SSF82282">
    <property type="entry name" value="Homocysteine S-methyltransferase"/>
    <property type="match status" value="1"/>
</dbReference>
<evidence type="ECO:0000256" key="2">
    <source>
        <dbReference type="ARBA" id="ARBA00022679"/>
    </source>
</evidence>
<dbReference type="STRING" id="141349.BN1232_04183"/>
<dbReference type="EMBL" id="CTEE01000001">
    <property type="protein sequence ID" value="CQD18316.1"/>
    <property type="molecule type" value="Genomic_DNA"/>
</dbReference>
<organism evidence="4 5">
    <name type="scientific">Mycobacterium lentiflavum</name>
    <dbReference type="NCBI Taxonomy" id="141349"/>
    <lineage>
        <taxon>Bacteria</taxon>
        <taxon>Bacillati</taxon>
        <taxon>Actinomycetota</taxon>
        <taxon>Actinomycetes</taxon>
        <taxon>Mycobacteriales</taxon>
        <taxon>Mycobacteriaceae</taxon>
        <taxon>Mycobacterium</taxon>
        <taxon>Mycobacterium simiae complex</taxon>
    </lineage>
</organism>
<dbReference type="Proteomes" id="UP000199251">
    <property type="component" value="Unassembled WGS sequence"/>
</dbReference>
<dbReference type="Pfam" id="PF02574">
    <property type="entry name" value="S-methyl_trans"/>
    <property type="match status" value="1"/>
</dbReference>
<feature type="domain" description="Hcy-binding" evidence="3">
    <location>
        <begin position="43"/>
        <end position="83"/>
    </location>
</feature>
<evidence type="ECO:0000313" key="5">
    <source>
        <dbReference type="Proteomes" id="UP000199251"/>
    </source>
</evidence>
<proteinExistence type="predicted"/>
<protein>
    <submittedName>
        <fullName evidence="4">Homocysteine methyltransferase</fullName>
    </submittedName>
</protein>
<dbReference type="AlphaFoldDB" id="A0A0E4GZI5"/>
<evidence type="ECO:0000256" key="1">
    <source>
        <dbReference type="ARBA" id="ARBA00022603"/>
    </source>
</evidence>
<keyword evidence="1 4" id="KW-0489">Methyltransferase</keyword>
<dbReference type="InterPro" id="IPR036589">
    <property type="entry name" value="HCY_dom_sf"/>
</dbReference>
<dbReference type="Gene3D" id="3.20.20.330">
    <property type="entry name" value="Homocysteine-binding-like domain"/>
    <property type="match status" value="1"/>
</dbReference>
<dbReference type="InterPro" id="IPR003726">
    <property type="entry name" value="HCY_dom"/>
</dbReference>
<sequence>MSLACRGRYPTEAAHTKLVARPPPYSGEVGLAGGIFRAGESILISDGGLATELEARGHDLSGPLWSARLLADAPAEIVAVHAD</sequence>
<dbReference type="GO" id="GO:0008168">
    <property type="term" value="F:methyltransferase activity"/>
    <property type="evidence" value="ECO:0007669"/>
    <property type="project" value="UniProtKB-KW"/>
</dbReference>
<reference evidence="4 5" key="1">
    <citation type="submission" date="2015-03" db="EMBL/GenBank/DDBJ databases">
        <authorList>
            <person name="Urmite Genomes"/>
        </authorList>
    </citation>
    <scope>NUCLEOTIDE SEQUENCE [LARGE SCALE GENOMIC DNA]</scope>
    <source>
        <strain evidence="4 5">CSUR P1491</strain>
    </source>
</reference>
<name>A0A0E4GZI5_MYCLN</name>
<keyword evidence="2 4" id="KW-0808">Transferase</keyword>
<evidence type="ECO:0000313" key="4">
    <source>
        <dbReference type="EMBL" id="CQD18316.1"/>
    </source>
</evidence>
<accession>A0A0E4GZI5</accession>
<gene>
    <name evidence="4" type="primary">mmuM</name>
    <name evidence="4" type="ORF">BN1232_04183</name>
</gene>
<evidence type="ECO:0000259" key="3">
    <source>
        <dbReference type="Pfam" id="PF02574"/>
    </source>
</evidence>